<evidence type="ECO:0000313" key="2">
    <source>
        <dbReference type="EnsemblPlants" id="KEH19277"/>
    </source>
</evidence>
<dbReference type="EnsemblPlants" id="KEH19277">
    <property type="protein sequence ID" value="KEH19277"/>
    <property type="gene ID" value="MTR_8g045750"/>
</dbReference>
<dbReference type="HOGENOM" id="CLU_2501393_0_0_1"/>
<dbReference type="AlphaFoldDB" id="A0A072TPE3"/>
<dbReference type="EMBL" id="CM001224">
    <property type="protein sequence ID" value="KEH19277.1"/>
    <property type="molecule type" value="Genomic_DNA"/>
</dbReference>
<dbReference type="Proteomes" id="UP000002051">
    <property type="component" value="Chromosome 8"/>
</dbReference>
<evidence type="ECO:0000313" key="1">
    <source>
        <dbReference type="EMBL" id="KEH19277.1"/>
    </source>
</evidence>
<evidence type="ECO:0000313" key="3">
    <source>
        <dbReference type="Proteomes" id="UP000002051"/>
    </source>
</evidence>
<reference evidence="1 3" key="2">
    <citation type="journal article" date="2014" name="BMC Genomics">
        <title>An improved genome release (version Mt4.0) for the model legume Medicago truncatula.</title>
        <authorList>
            <person name="Tang H."/>
            <person name="Krishnakumar V."/>
            <person name="Bidwell S."/>
            <person name="Rosen B."/>
            <person name="Chan A."/>
            <person name="Zhou S."/>
            <person name="Gentzbittel L."/>
            <person name="Childs K.L."/>
            <person name="Yandell M."/>
            <person name="Gundlach H."/>
            <person name="Mayer K.F."/>
            <person name="Schwartz D.C."/>
            <person name="Town C.D."/>
        </authorList>
    </citation>
    <scope>GENOME REANNOTATION</scope>
    <source>
        <strain evidence="1">A17</strain>
        <strain evidence="2 3">cv. Jemalong A17</strain>
    </source>
</reference>
<protein>
    <submittedName>
        <fullName evidence="1 2">Uncharacterized protein</fullName>
    </submittedName>
</protein>
<accession>A0A072TPE3</accession>
<reference evidence="2" key="3">
    <citation type="submission" date="2015-04" db="UniProtKB">
        <authorList>
            <consortium name="EnsemblPlants"/>
        </authorList>
    </citation>
    <scope>IDENTIFICATION</scope>
    <source>
        <strain evidence="2">cv. Jemalong A17</strain>
    </source>
</reference>
<gene>
    <name evidence="1" type="ordered locus">MTR_8g045750</name>
</gene>
<name>A0A072TPE3_MEDTR</name>
<organism evidence="1 3">
    <name type="scientific">Medicago truncatula</name>
    <name type="common">Barrel medic</name>
    <name type="synonym">Medicago tribuloides</name>
    <dbReference type="NCBI Taxonomy" id="3880"/>
    <lineage>
        <taxon>Eukaryota</taxon>
        <taxon>Viridiplantae</taxon>
        <taxon>Streptophyta</taxon>
        <taxon>Embryophyta</taxon>
        <taxon>Tracheophyta</taxon>
        <taxon>Spermatophyta</taxon>
        <taxon>Magnoliopsida</taxon>
        <taxon>eudicotyledons</taxon>
        <taxon>Gunneridae</taxon>
        <taxon>Pentapetalae</taxon>
        <taxon>rosids</taxon>
        <taxon>fabids</taxon>
        <taxon>Fabales</taxon>
        <taxon>Fabaceae</taxon>
        <taxon>Papilionoideae</taxon>
        <taxon>50 kb inversion clade</taxon>
        <taxon>NPAAA clade</taxon>
        <taxon>Hologalegina</taxon>
        <taxon>IRL clade</taxon>
        <taxon>Trifolieae</taxon>
        <taxon>Medicago</taxon>
    </lineage>
</organism>
<proteinExistence type="predicted"/>
<sequence>MKENGDIETMFSRFQTLVYGLQVLNKRYIVRGVFLPSGGLRLFKLLNQKKRLLSETLEMVQAEELTFLTKRFEHLKKWVQMIKLQG</sequence>
<keyword evidence="3" id="KW-1185">Reference proteome</keyword>
<reference evidence="1 3" key="1">
    <citation type="journal article" date="2011" name="Nature">
        <title>The Medicago genome provides insight into the evolution of rhizobial symbioses.</title>
        <authorList>
            <person name="Young N.D."/>
            <person name="Debelle F."/>
            <person name="Oldroyd G.E."/>
            <person name="Geurts R."/>
            <person name="Cannon S.B."/>
            <person name="Udvardi M.K."/>
            <person name="Benedito V.A."/>
            <person name="Mayer K.F."/>
            <person name="Gouzy J."/>
            <person name="Schoof H."/>
            <person name="Van de Peer Y."/>
            <person name="Proost S."/>
            <person name="Cook D.R."/>
            <person name="Meyers B.C."/>
            <person name="Spannagl M."/>
            <person name="Cheung F."/>
            <person name="De Mita S."/>
            <person name="Krishnakumar V."/>
            <person name="Gundlach H."/>
            <person name="Zhou S."/>
            <person name="Mudge J."/>
            <person name="Bharti A.K."/>
            <person name="Murray J.D."/>
            <person name="Naoumkina M.A."/>
            <person name="Rosen B."/>
            <person name="Silverstein K.A."/>
            <person name="Tang H."/>
            <person name="Rombauts S."/>
            <person name="Zhao P.X."/>
            <person name="Zhou P."/>
            <person name="Barbe V."/>
            <person name="Bardou P."/>
            <person name="Bechner M."/>
            <person name="Bellec A."/>
            <person name="Berger A."/>
            <person name="Berges H."/>
            <person name="Bidwell S."/>
            <person name="Bisseling T."/>
            <person name="Choisne N."/>
            <person name="Couloux A."/>
            <person name="Denny R."/>
            <person name="Deshpande S."/>
            <person name="Dai X."/>
            <person name="Doyle J.J."/>
            <person name="Dudez A.M."/>
            <person name="Farmer A.D."/>
            <person name="Fouteau S."/>
            <person name="Franken C."/>
            <person name="Gibelin C."/>
            <person name="Gish J."/>
            <person name="Goldstein S."/>
            <person name="Gonzalez A.J."/>
            <person name="Green P.J."/>
            <person name="Hallab A."/>
            <person name="Hartog M."/>
            <person name="Hua A."/>
            <person name="Humphray S.J."/>
            <person name="Jeong D.H."/>
            <person name="Jing Y."/>
            <person name="Jocker A."/>
            <person name="Kenton S.M."/>
            <person name="Kim D.J."/>
            <person name="Klee K."/>
            <person name="Lai H."/>
            <person name="Lang C."/>
            <person name="Lin S."/>
            <person name="Macmil S.L."/>
            <person name="Magdelenat G."/>
            <person name="Matthews L."/>
            <person name="McCorrison J."/>
            <person name="Monaghan E.L."/>
            <person name="Mun J.H."/>
            <person name="Najar F.Z."/>
            <person name="Nicholson C."/>
            <person name="Noirot C."/>
            <person name="O'Bleness M."/>
            <person name="Paule C.R."/>
            <person name="Poulain J."/>
            <person name="Prion F."/>
            <person name="Qin B."/>
            <person name="Qu C."/>
            <person name="Retzel E.F."/>
            <person name="Riddle C."/>
            <person name="Sallet E."/>
            <person name="Samain S."/>
            <person name="Samson N."/>
            <person name="Sanders I."/>
            <person name="Saurat O."/>
            <person name="Scarpelli C."/>
            <person name="Schiex T."/>
            <person name="Segurens B."/>
            <person name="Severin A.J."/>
            <person name="Sherrier D.J."/>
            <person name="Shi R."/>
            <person name="Sims S."/>
            <person name="Singer S.R."/>
            <person name="Sinharoy S."/>
            <person name="Sterck L."/>
            <person name="Viollet A."/>
            <person name="Wang B.B."/>
            <person name="Wang K."/>
            <person name="Wang M."/>
            <person name="Wang X."/>
            <person name="Warfsmann J."/>
            <person name="Weissenbach J."/>
            <person name="White D.D."/>
            <person name="White J.D."/>
            <person name="Wiley G.B."/>
            <person name="Wincker P."/>
            <person name="Xing Y."/>
            <person name="Yang L."/>
            <person name="Yao Z."/>
            <person name="Ying F."/>
            <person name="Zhai J."/>
            <person name="Zhou L."/>
            <person name="Zuber A."/>
            <person name="Denarie J."/>
            <person name="Dixon R.A."/>
            <person name="May G.D."/>
            <person name="Schwartz D.C."/>
            <person name="Rogers J."/>
            <person name="Quetier F."/>
            <person name="Town C.D."/>
            <person name="Roe B.A."/>
        </authorList>
    </citation>
    <scope>NUCLEOTIDE SEQUENCE [LARGE SCALE GENOMIC DNA]</scope>
    <source>
        <strain evidence="1">A17</strain>
        <strain evidence="2 3">cv. Jemalong A17</strain>
    </source>
</reference>